<keyword evidence="3" id="KW-1185">Reference proteome</keyword>
<proteinExistence type="predicted"/>
<name>A0A160KQA5_9MICO</name>
<evidence type="ECO:0000259" key="1">
    <source>
        <dbReference type="Pfam" id="PF07510"/>
    </source>
</evidence>
<evidence type="ECO:0000313" key="2">
    <source>
        <dbReference type="EMBL" id="AND15407.1"/>
    </source>
</evidence>
<evidence type="ECO:0000313" key="3">
    <source>
        <dbReference type="Proteomes" id="UP000077071"/>
    </source>
</evidence>
<dbReference type="PATRIC" id="fig|33888.3.peg.283"/>
<dbReference type="Pfam" id="PF07510">
    <property type="entry name" value="GmrSD_C"/>
    <property type="match status" value="1"/>
</dbReference>
<feature type="domain" description="GmrSD restriction endonucleases C-terminal" evidence="1">
    <location>
        <begin position="4"/>
        <end position="67"/>
    </location>
</feature>
<dbReference type="Proteomes" id="UP000077071">
    <property type="component" value="Chromosome"/>
</dbReference>
<dbReference type="AlphaFoldDB" id="A0A160KQA5"/>
<gene>
    <name evidence="2" type="ORF">A6122_0244</name>
</gene>
<reference evidence="2 3" key="1">
    <citation type="submission" date="2016-05" db="EMBL/GenBank/DDBJ databases">
        <title>Complete genome sequence of Rathayibacter tritici NCPPB 1953.</title>
        <authorList>
            <person name="Park J."/>
            <person name="Lee H.-H."/>
            <person name="Lee S.-W."/>
            <person name="Seo Y.-S."/>
        </authorList>
    </citation>
    <scope>NUCLEOTIDE SEQUENCE [LARGE SCALE GENOMIC DNA]</scope>
    <source>
        <strain evidence="2 3">NCPPB 1953</strain>
    </source>
</reference>
<organism evidence="2 3">
    <name type="scientific">Rathayibacter tritici</name>
    <dbReference type="NCBI Taxonomy" id="33888"/>
    <lineage>
        <taxon>Bacteria</taxon>
        <taxon>Bacillati</taxon>
        <taxon>Actinomycetota</taxon>
        <taxon>Actinomycetes</taxon>
        <taxon>Micrococcales</taxon>
        <taxon>Microbacteriaceae</taxon>
        <taxon>Rathayibacter</taxon>
    </lineage>
</organism>
<protein>
    <recommendedName>
        <fullName evidence="1">GmrSD restriction endonucleases C-terminal domain-containing protein</fullName>
    </recommendedName>
</protein>
<sequence>MPFEVVGSLGNLLLVNDSLNTLLGDKDFESKKRILRSDGLNYDIGGVLDAAEWTKDSIVARTRLLAERAYDDVWMLPL</sequence>
<dbReference type="KEGG" id="rtn:A6122_0244"/>
<dbReference type="OrthoDB" id="9798761at2"/>
<accession>A0A160KQA5</accession>
<dbReference type="InterPro" id="IPR011089">
    <property type="entry name" value="GmrSD_C"/>
</dbReference>
<dbReference type="EMBL" id="CP015515">
    <property type="protein sequence ID" value="AND15407.1"/>
    <property type="molecule type" value="Genomic_DNA"/>
</dbReference>